<evidence type="ECO:0000259" key="6">
    <source>
        <dbReference type="PROSITE" id="PS50893"/>
    </source>
</evidence>
<dbReference type="InterPro" id="IPR050763">
    <property type="entry name" value="ABC_transporter_ATP-binding"/>
</dbReference>
<keyword evidence="5 7" id="KW-0067">ATP-binding</keyword>
<dbReference type="PANTHER" id="PTHR42711">
    <property type="entry name" value="ABC TRANSPORTER ATP-BINDING PROTEIN"/>
    <property type="match status" value="1"/>
</dbReference>
<keyword evidence="4" id="KW-0547">Nucleotide-binding</keyword>
<dbReference type="OrthoDB" id="9785229at2"/>
<accession>A0A1V9EEN4</accession>
<evidence type="ECO:0000313" key="7">
    <source>
        <dbReference type="EMBL" id="OQP44511.1"/>
    </source>
</evidence>
<dbReference type="InterPro" id="IPR027417">
    <property type="entry name" value="P-loop_NTPase"/>
</dbReference>
<protein>
    <submittedName>
        <fullName evidence="7">Multidrug ABC transporter ATP-binding protein</fullName>
    </submittedName>
</protein>
<evidence type="ECO:0000256" key="4">
    <source>
        <dbReference type="ARBA" id="ARBA00022741"/>
    </source>
</evidence>
<dbReference type="InterPro" id="IPR003439">
    <property type="entry name" value="ABC_transporter-like_ATP-bd"/>
</dbReference>
<comment type="caution">
    <text evidence="7">The sequence shown here is derived from an EMBL/GenBank/DDBJ whole genome shotgun (WGS) entry which is preliminary data.</text>
</comment>
<keyword evidence="3" id="KW-0536">Nodulation</keyword>
<reference evidence="8" key="1">
    <citation type="submission" date="2016-04" db="EMBL/GenBank/DDBJ databases">
        <authorList>
            <person name="Chen L."/>
            <person name="Zhuang W."/>
            <person name="Wang G."/>
        </authorList>
    </citation>
    <scope>NUCLEOTIDE SEQUENCE [LARGE SCALE GENOMIC DNA]</scope>
    <source>
        <strain evidence="8">17621</strain>
    </source>
</reference>
<evidence type="ECO:0000256" key="2">
    <source>
        <dbReference type="ARBA" id="ARBA00022448"/>
    </source>
</evidence>
<evidence type="ECO:0000313" key="8">
    <source>
        <dbReference type="Proteomes" id="UP000192610"/>
    </source>
</evidence>
<keyword evidence="2" id="KW-0813">Transport</keyword>
<dbReference type="RefSeq" id="WP_081202564.1">
    <property type="nucleotide sequence ID" value="NZ_FOCZ01000006.1"/>
</dbReference>
<dbReference type="Gene3D" id="3.40.50.300">
    <property type="entry name" value="P-loop containing nucleotide triphosphate hydrolases"/>
    <property type="match status" value="1"/>
</dbReference>
<dbReference type="AlphaFoldDB" id="A0A1V9EEN4"/>
<evidence type="ECO:0000256" key="1">
    <source>
        <dbReference type="ARBA" id="ARBA00005417"/>
    </source>
</evidence>
<dbReference type="STRING" id="354355.SAMN05660816_03738"/>
<dbReference type="EMBL" id="LVXG01000034">
    <property type="protein sequence ID" value="OQP44511.1"/>
    <property type="molecule type" value="Genomic_DNA"/>
</dbReference>
<feature type="domain" description="ABC transporter" evidence="6">
    <location>
        <begin position="5"/>
        <end position="234"/>
    </location>
</feature>
<dbReference type="GO" id="GO:0005524">
    <property type="term" value="F:ATP binding"/>
    <property type="evidence" value="ECO:0007669"/>
    <property type="project" value="UniProtKB-KW"/>
</dbReference>
<dbReference type="InterPro" id="IPR003593">
    <property type="entry name" value="AAA+_ATPase"/>
</dbReference>
<keyword evidence="8" id="KW-1185">Reference proteome</keyword>
<dbReference type="GO" id="GO:0016887">
    <property type="term" value="F:ATP hydrolysis activity"/>
    <property type="evidence" value="ECO:0007669"/>
    <property type="project" value="InterPro"/>
</dbReference>
<proteinExistence type="inferred from homology"/>
<dbReference type="SUPFAM" id="SSF52540">
    <property type="entry name" value="P-loop containing nucleoside triphosphate hydrolases"/>
    <property type="match status" value="1"/>
</dbReference>
<evidence type="ECO:0000256" key="5">
    <source>
        <dbReference type="ARBA" id="ARBA00022840"/>
    </source>
</evidence>
<organism evidence="7 8">
    <name type="scientific">Niastella yeongjuensis</name>
    <dbReference type="NCBI Taxonomy" id="354355"/>
    <lineage>
        <taxon>Bacteria</taxon>
        <taxon>Pseudomonadati</taxon>
        <taxon>Bacteroidota</taxon>
        <taxon>Chitinophagia</taxon>
        <taxon>Chitinophagales</taxon>
        <taxon>Chitinophagaceae</taxon>
        <taxon>Niastella</taxon>
    </lineage>
</organism>
<dbReference type="SMART" id="SM00382">
    <property type="entry name" value="AAA"/>
    <property type="match status" value="1"/>
</dbReference>
<dbReference type="Proteomes" id="UP000192610">
    <property type="component" value="Unassembled WGS sequence"/>
</dbReference>
<dbReference type="PANTHER" id="PTHR42711:SF5">
    <property type="entry name" value="ABC TRANSPORTER ATP-BINDING PROTEIN NATA"/>
    <property type="match status" value="1"/>
</dbReference>
<name>A0A1V9EEN4_9BACT</name>
<sequence>MNSIVKIEHLSHRYTSSWAIRDINIEISQSGIVGLLGSNGAGKSTTMNILCGALNQTEGNVFINGINMREEPTRAKMEIGFLPQNPPLYMDLTVDEYLNYCAALRLMPKDKMKPAIKEAKERCGIDHFSNRLIRNLSGGYRQRVGIAQAIVHRPRLVVLDEPTNGLDPNQIIEVRSLIKEIATDRAVIFSSHILTEVQVLCKEIRMIESGRIVFADTMDAFNNYVEPHSILMHLENPPSGAELLKIQGVTKADFITERQVRVYFNGDQDISERIITASVQNGWRLREIGFDKSALDEIFKQLSSKSSQQNN</sequence>
<dbReference type="Pfam" id="PF00005">
    <property type="entry name" value="ABC_tran"/>
    <property type="match status" value="1"/>
</dbReference>
<gene>
    <name evidence="7" type="ORF">A4H97_09045</name>
</gene>
<dbReference type="PROSITE" id="PS50893">
    <property type="entry name" value="ABC_TRANSPORTER_2"/>
    <property type="match status" value="1"/>
</dbReference>
<comment type="similarity">
    <text evidence="1">Belongs to the ABC transporter superfamily.</text>
</comment>
<evidence type="ECO:0000256" key="3">
    <source>
        <dbReference type="ARBA" id="ARBA00022458"/>
    </source>
</evidence>